<dbReference type="PANTHER" id="PTHR41521:SF4">
    <property type="entry name" value="BLR0684 PROTEIN"/>
    <property type="match status" value="1"/>
</dbReference>
<organism evidence="1">
    <name type="scientific">Nocardia globerula</name>
    <dbReference type="NCBI Taxonomy" id="1818"/>
    <lineage>
        <taxon>Bacteria</taxon>
        <taxon>Bacillati</taxon>
        <taxon>Actinomycetota</taxon>
        <taxon>Actinomycetes</taxon>
        <taxon>Mycobacteriales</taxon>
        <taxon>Nocardiaceae</taxon>
        <taxon>Nocardia</taxon>
    </lineage>
</organism>
<gene>
    <name evidence="1" type="ORF">FNL38_106305</name>
</gene>
<dbReference type="InterPro" id="IPR011008">
    <property type="entry name" value="Dimeric_a/b-barrel"/>
</dbReference>
<comment type="caution">
    <text evidence="1">The sequence shown here is derived from an EMBL/GenBank/DDBJ whole genome shotgun (WGS) entry which is preliminary data.</text>
</comment>
<dbReference type="InterPro" id="IPR010753">
    <property type="entry name" value="DUF1330"/>
</dbReference>
<dbReference type="SUPFAM" id="SSF54909">
    <property type="entry name" value="Dimeric alpha+beta barrel"/>
    <property type="match status" value="1"/>
</dbReference>
<protein>
    <submittedName>
        <fullName evidence="1">Uncharacterized protein (DUF1330 family)</fullName>
    </submittedName>
</protein>
<name>A0A652YLZ2_NOCGL</name>
<accession>A0A652YLZ2</accession>
<sequence length="107" mass="11885">MTESYVVGILNNVAMGDDITEYLQRIDSTLTPFEGRFIIHGGLPDVREGQWSGDLIILRFPTSAAAQHWYTSDAYQAIAPLRINNSTGTVAFFEGVNQNHRATDILI</sequence>
<reference evidence="1" key="1">
    <citation type="submission" date="2019-07" db="EMBL/GenBank/DDBJ databases">
        <title>Genomic Encyclopedia of Type Strains, Phase IV (KMG-IV): sequencing the most valuable type-strain genomes for metagenomic binning, comparative biology and taxonomic classification.</title>
        <authorList>
            <person name="Goeker M."/>
        </authorList>
    </citation>
    <scope>NUCLEOTIDE SEQUENCE</scope>
    <source>
        <strain evidence="1">DSM 44596</strain>
    </source>
</reference>
<dbReference type="AlphaFoldDB" id="A0A652YLZ2"/>
<evidence type="ECO:0000313" key="1">
    <source>
        <dbReference type="EMBL" id="TYQ02485.1"/>
    </source>
</evidence>
<dbReference type="PANTHER" id="PTHR41521">
    <property type="match status" value="1"/>
</dbReference>
<dbReference type="EMBL" id="VNIQ01000006">
    <property type="protein sequence ID" value="TYQ02485.1"/>
    <property type="molecule type" value="Genomic_DNA"/>
</dbReference>
<dbReference type="Pfam" id="PF07045">
    <property type="entry name" value="DUF1330"/>
    <property type="match status" value="1"/>
</dbReference>
<proteinExistence type="predicted"/>
<dbReference type="Gene3D" id="3.30.70.100">
    <property type="match status" value="1"/>
</dbReference>